<dbReference type="KEGG" id="het:BBW65_05210"/>
<dbReference type="InterPro" id="IPR017850">
    <property type="entry name" value="Alkaline_phosphatase_core_sf"/>
</dbReference>
<comment type="subcellular location">
    <subcellularLocation>
        <location evidence="1">Cell inner membrane</location>
        <topology evidence="1">Multi-pass membrane protein</topology>
    </subcellularLocation>
</comment>
<dbReference type="Pfam" id="PF08019">
    <property type="entry name" value="EptA_B_N"/>
    <property type="match status" value="1"/>
</dbReference>
<feature type="transmembrane region" description="Helical" evidence="2">
    <location>
        <begin position="7"/>
        <end position="26"/>
    </location>
</feature>
<dbReference type="GO" id="GO:0016776">
    <property type="term" value="F:phosphotransferase activity, phosphate group as acceptor"/>
    <property type="evidence" value="ECO:0007669"/>
    <property type="project" value="TreeGrafter"/>
</dbReference>
<keyword evidence="6" id="KW-1185">Reference proteome</keyword>
<feature type="transmembrane region" description="Helical" evidence="2">
    <location>
        <begin position="141"/>
        <end position="162"/>
    </location>
</feature>
<keyword evidence="2" id="KW-0812">Transmembrane</keyword>
<evidence type="ECO:0000256" key="1">
    <source>
        <dbReference type="ARBA" id="ARBA00004429"/>
    </source>
</evidence>
<dbReference type="RefSeq" id="WP_066340688.1">
    <property type="nucleotide sequence ID" value="NZ_CP016503.1"/>
</dbReference>
<accession>A0A1B1U612</accession>
<evidence type="ECO:0000256" key="2">
    <source>
        <dbReference type="SAM" id="Phobius"/>
    </source>
</evidence>
<dbReference type="STRING" id="222136.BBW65_05210"/>
<dbReference type="GO" id="GO:0005886">
    <property type="term" value="C:plasma membrane"/>
    <property type="evidence" value="ECO:0007669"/>
    <property type="project" value="UniProtKB-SubCell"/>
</dbReference>
<feature type="transmembrane region" description="Helical" evidence="2">
    <location>
        <begin position="64"/>
        <end position="87"/>
    </location>
</feature>
<dbReference type="Proteomes" id="UP000092884">
    <property type="component" value="Chromosome"/>
</dbReference>
<evidence type="ECO:0000313" key="6">
    <source>
        <dbReference type="Proteomes" id="UP000092884"/>
    </source>
</evidence>
<evidence type="ECO:0000313" key="5">
    <source>
        <dbReference type="EMBL" id="ANV98234.1"/>
    </source>
</evidence>
<dbReference type="PANTHER" id="PTHR30443">
    <property type="entry name" value="INNER MEMBRANE PROTEIN"/>
    <property type="match status" value="1"/>
</dbReference>
<dbReference type="GO" id="GO:0009244">
    <property type="term" value="P:lipopolysaccharide core region biosynthetic process"/>
    <property type="evidence" value="ECO:0007669"/>
    <property type="project" value="TreeGrafter"/>
</dbReference>
<dbReference type="AlphaFoldDB" id="A0A1B1U612"/>
<feature type="domain" description="Phosphoethanolamine transferase N-terminal" evidence="4">
    <location>
        <begin position="46"/>
        <end position="198"/>
    </location>
</feature>
<dbReference type="Gene3D" id="3.40.720.10">
    <property type="entry name" value="Alkaline Phosphatase, subunit A"/>
    <property type="match status" value="1"/>
</dbReference>
<dbReference type="Pfam" id="PF00884">
    <property type="entry name" value="Sulfatase"/>
    <property type="match status" value="1"/>
</dbReference>
<dbReference type="PANTHER" id="PTHR30443:SF0">
    <property type="entry name" value="PHOSPHOETHANOLAMINE TRANSFERASE EPTA"/>
    <property type="match status" value="1"/>
</dbReference>
<dbReference type="OrthoDB" id="9786870at2"/>
<feature type="domain" description="Sulfatase N-terminal" evidence="3">
    <location>
        <begin position="221"/>
        <end position="315"/>
    </location>
</feature>
<feature type="transmembrane region" description="Helical" evidence="2">
    <location>
        <begin position="38"/>
        <end position="57"/>
    </location>
</feature>
<evidence type="ECO:0000259" key="4">
    <source>
        <dbReference type="Pfam" id="PF08019"/>
    </source>
</evidence>
<evidence type="ECO:0000259" key="3">
    <source>
        <dbReference type="Pfam" id="PF00884"/>
    </source>
</evidence>
<organism evidence="5 6">
    <name type="scientific">Helicobacter enhydrae</name>
    <dbReference type="NCBI Taxonomy" id="222136"/>
    <lineage>
        <taxon>Bacteria</taxon>
        <taxon>Pseudomonadati</taxon>
        <taxon>Campylobacterota</taxon>
        <taxon>Epsilonproteobacteria</taxon>
        <taxon>Campylobacterales</taxon>
        <taxon>Helicobacteraceae</taxon>
        <taxon>Helicobacter</taxon>
    </lineage>
</organism>
<gene>
    <name evidence="5" type="ORF">BBW65_05210</name>
</gene>
<dbReference type="EMBL" id="CP016503">
    <property type="protein sequence ID" value="ANV98234.1"/>
    <property type="molecule type" value="Genomic_DNA"/>
</dbReference>
<keyword evidence="2" id="KW-1133">Transmembrane helix</keyword>
<sequence length="337" mass="38285">MLKLSYHLFIFCFALVLSLFYNTYFFDILKQSLSSEQTILASSLLTLLLAMALEILSCRWTIKWVSLLILLIASASSYIINTLHIGITTDVIQSLIYANPREFQESLTLPVFWHFCLWFGIPALVILYLPLAKSPRLLPALITKCVILLGYAGAVLLLWFGLVGTDITFAFKKDRLLYYISNPISPIRTSIQFIDQQYKSQLKYEQIALDAVLQKSQKPKFIVLIIGESARSANFAINGYSKPTTPLLSQQNQIISFRNFRSCGVITAISVPCMLTNYTHQTYTKRYLSEFRDNILDITQRVGIQTYYIGNNGGGCIGQVCIRLPKNHIKFYDRGGH</sequence>
<dbReference type="InterPro" id="IPR012549">
    <property type="entry name" value="EptA-like_N"/>
</dbReference>
<feature type="transmembrane region" description="Helical" evidence="2">
    <location>
        <begin position="107"/>
        <end position="129"/>
    </location>
</feature>
<protein>
    <recommendedName>
        <fullName evidence="7">Phosphoethanolamine transferase</fullName>
    </recommendedName>
</protein>
<name>A0A1B1U612_9HELI</name>
<keyword evidence="2" id="KW-0472">Membrane</keyword>
<dbReference type="InterPro" id="IPR000917">
    <property type="entry name" value="Sulfatase_N"/>
</dbReference>
<dbReference type="InterPro" id="IPR040423">
    <property type="entry name" value="PEA_transferase"/>
</dbReference>
<proteinExistence type="predicted"/>
<reference evidence="6" key="1">
    <citation type="submission" date="2016-07" db="EMBL/GenBank/DDBJ databases">
        <authorList>
            <person name="Florea S."/>
            <person name="Webb J.S."/>
            <person name="Jaromczyk J."/>
            <person name="Schardl C.L."/>
        </authorList>
    </citation>
    <scope>NUCLEOTIDE SEQUENCE [LARGE SCALE GENOMIC DNA]</scope>
    <source>
        <strain evidence="6">MIT 01-6242</strain>
    </source>
</reference>
<evidence type="ECO:0008006" key="7">
    <source>
        <dbReference type="Google" id="ProtNLM"/>
    </source>
</evidence>